<evidence type="ECO:0000313" key="2">
    <source>
        <dbReference type="Proteomes" id="UP000306825"/>
    </source>
</evidence>
<reference evidence="1 2" key="1">
    <citation type="submission" date="2019-05" db="EMBL/GenBank/DDBJ databases">
        <title>A comparative analysis of the Nautiliaceae.</title>
        <authorList>
            <person name="Grosche A."/>
            <person name="Smedile F."/>
            <person name="Vetriani C."/>
        </authorList>
    </citation>
    <scope>NUCLEOTIDE SEQUENCE [LARGE SCALE GENOMIC DNA]</scope>
    <source>
        <strain evidence="1 2">TB-2</strain>
    </source>
</reference>
<name>A0ABX5V8P8_9BACT</name>
<dbReference type="RefSeq" id="WP_138323393.1">
    <property type="nucleotide sequence ID" value="NZ_CP040463.1"/>
</dbReference>
<dbReference type="Proteomes" id="UP000306825">
    <property type="component" value="Chromosome"/>
</dbReference>
<evidence type="ECO:0000313" key="1">
    <source>
        <dbReference type="EMBL" id="QCT94655.1"/>
    </source>
</evidence>
<organism evidence="1 2">
    <name type="scientific">Caminibacter mediatlanticus TB-2</name>
    <dbReference type="NCBI Taxonomy" id="391592"/>
    <lineage>
        <taxon>Bacteria</taxon>
        <taxon>Pseudomonadati</taxon>
        <taxon>Campylobacterota</taxon>
        <taxon>Epsilonproteobacteria</taxon>
        <taxon>Nautiliales</taxon>
        <taxon>Nautiliaceae</taxon>
        <taxon>Caminibacter</taxon>
    </lineage>
</organism>
<proteinExistence type="predicted"/>
<protein>
    <submittedName>
        <fullName evidence="1">Uncharacterized protein</fullName>
    </submittedName>
</protein>
<gene>
    <name evidence="1" type="ORF">FE773_05530</name>
</gene>
<keyword evidence="2" id="KW-1185">Reference proteome</keyword>
<dbReference type="EMBL" id="CP040463">
    <property type="protein sequence ID" value="QCT94655.1"/>
    <property type="molecule type" value="Genomic_DNA"/>
</dbReference>
<accession>A0ABX5V8P8</accession>
<sequence>MKKTGDNIISILQNEIEKNYSQLSIEKLQKIFYCHAKKLLNEYLLKIENLEIEILDIEYYYFSDNHQDIYVHKKEKQKISQKKSSKIIQLYVHEKNNRGGIDIVFGRGNYYGGILIKGINIININGEHTIGINKVKNKIAKTFNISDDYKELQDFFDNTDITLIKKSNQKNDKIFVSIREGLNSLECKYKFALYRFIKSVKINEKYDLTYKDLKNKSKILAINYWIFDKKIKLNVFKKNSKDLFVDIEKHYNIINNNCYNNCYLKKYCKDFKLFLEEKEKG</sequence>